<keyword evidence="1" id="KW-0812">Transmembrane</keyword>
<protein>
    <submittedName>
        <fullName evidence="2">Uncharacterized protein</fullName>
    </submittedName>
</protein>
<proteinExistence type="predicted"/>
<dbReference type="EMBL" id="REGN01000749">
    <property type="protein sequence ID" value="RNA39447.1"/>
    <property type="molecule type" value="Genomic_DNA"/>
</dbReference>
<keyword evidence="3" id="KW-1185">Reference proteome</keyword>
<dbReference type="AlphaFoldDB" id="A0A3M7SUY0"/>
<keyword evidence="1" id="KW-0472">Membrane</keyword>
<feature type="transmembrane region" description="Helical" evidence="1">
    <location>
        <begin position="88"/>
        <end position="108"/>
    </location>
</feature>
<dbReference type="Proteomes" id="UP000276133">
    <property type="component" value="Unassembled WGS sequence"/>
</dbReference>
<gene>
    <name evidence="2" type="ORF">BpHYR1_039339</name>
</gene>
<comment type="caution">
    <text evidence="2">The sequence shown here is derived from an EMBL/GenBank/DDBJ whole genome shotgun (WGS) entry which is preliminary data.</text>
</comment>
<name>A0A3M7SUY0_BRAPC</name>
<keyword evidence="1" id="KW-1133">Transmembrane helix</keyword>
<evidence type="ECO:0000313" key="3">
    <source>
        <dbReference type="Proteomes" id="UP000276133"/>
    </source>
</evidence>
<sequence length="178" mass="20853">MVAELFVEFRSGPSFEQEWPVDHRQIGLFVHVQMSLSQKTGSVGRTESRWKIIRFGLEKAESEGRKFNSLIGKRQLDFELPVDNGGFLAQYLFALVEHFFFLIIFFSMDAKLNISQNFYNLRKTIEKFKKFKSDNIFKFFVFKKDLSQLNLELCSKNSILELNDALKFKNSNLSLDKI</sequence>
<evidence type="ECO:0000256" key="1">
    <source>
        <dbReference type="SAM" id="Phobius"/>
    </source>
</evidence>
<organism evidence="2 3">
    <name type="scientific">Brachionus plicatilis</name>
    <name type="common">Marine rotifer</name>
    <name type="synonym">Brachionus muelleri</name>
    <dbReference type="NCBI Taxonomy" id="10195"/>
    <lineage>
        <taxon>Eukaryota</taxon>
        <taxon>Metazoa</taxon>
        <taxon>Spiralia</taxon>
        <taxon>Gnathifera</taxon>
        <taxon>Rotifera</taxon>
        <taxon>Eurotatoria</taxon>
        <taxon>Monogononta</taxon>
        <taxon>Pseudotrocha</taxon>
        <taxon>Ploima</taxon>
        <taxon>Brachionidae</taxon>
        <taxon>Brachionus</taxon>
    </lineage>
</organism>
<accession>A0A3M7SUY0</accession>
<evidence type="ECO:0000313" key="2">
    <source>
        <dbReference type="EMBL" id="RNA39447.1"/>
    </source>
</evidence>
<reference evidence="2 3" key="1">
    <citation type="journal article" date="2018" name="Sci. Rep.">
        <title>Genomic signatures of local adaptation to the degree of environmental predictability in rotifers.</title>
        <authorList>
            <person name="Franch-Gras L."/>
            <person name="Hahn C."/>
            <person name="Garcia-Roger E.M."/>
            <person name="Carmona M.J."/>
            <person name="Serra M."/>
            <person name="Gomez A."/>
        </authorList>
    </citation>
    <scope>NUCLEOTIDE SEQUENCE [LARGE SCALE GENOMIC DNA]</scope>
    <source>
        <strain evidence="2">HYR1</strain>
    </source>
</reference>